<evidence type="ECO:0008006" key="3">
    <source>
        <dbReference type="Google" id="ProtNLM"/>
    </source>
</evidence>
<name>A0ABU2G3J4_9EURY</name>
<accession>A0ABU2G3J4</accession>
<dbReference type="RefSeq" id="WP_310929233.1">
    <property type="nucleotide sequence ID" value="NZ_JAMQOQ010000003.1"/>
</dbReference>
<protein>
    <recommendedName>
        <fullName evidence="3">KTSC domain-containing protein</fullName>
    </recommendedName>
</protein>
<organism evidence="1 2">
    <name type="scientific">Halogeometricum luteum</name>
    <dbReference type="NCBI Taxonomy" id="2950537"/>
    <lineage>
        <taxon>Archaea</taxon>
        <taxon>Methanobacteriati</taxon>
        <taxon>Methanobacteriota</taxon>
        <taxon>Stenosarchaea group</taxon>
        <taxon>Halobacteria</taxon>
        <taxon>Halobacteriales</taxon>
        <taxon>Haloferacaceae</taxon>
        <taxon>Halogeometricum</taxon>
    </lineage>
</organism>
<proteinExistence type="predicted"/>
<comment type="caution">
    <text evidence="1">The sequence shown here is derived from an EMBL/GenBank/DDBJ whole genome shotgun (WGS) entry which is preliminary data.</text>
</comment>
<keyword evidence="2" id="KW-1185">Reference proteome</keyword>
<dbReference type="EMBL" id="JAMQOQ010000003">
    <property type="protein sequence ID" value="MDS0295353.1"/>
    <property type="molecule type" value="Genomic_DNA"/>
</dbReference>
<evidence type="ECO:0000313" key="1">
    <source>
        <dbReference type="EMBL" id="MDS0295353.1"/>
    </source>
</evidence>
<sequence>MSTTKADPQERTVSIAGSLADAIACSFTLGTDAEGYSHHYYRPADAVVVYDGRDLEHYQSLAGRSLQEWYEFVEVKRGWASEGPLAALGLRMNAERTEFSR</sequence>
<dbReference type="Proteomes" id="UP001254813">
    <property type="component" value="Unassembled WGS sequence"/>
</dbReference>
<reference evidence="1 2" key="1">
    <citation type="submission" date="2022-06" db="EMBL/GenBank/DDBJ databases">
        <title>Halogeometricum sp. a new haloarchaeum isolate from saline soil.</title>
        <authorList>
            <person name="Strakova D."/>
            <person name="Galisteo C."/>
            <person name="Sanchez-Porro C."/>
            <person name="Ventosa A."/>
        </authorList>
    </citation>
    <scope>NUCLEOTIDE SEQUENCE [LARGE SCALE GENOMIC DNA]</scope>
    <source>
        <strain evidence="2">S3BR25-2</strain>
    </source>
</reference>
<gene>
    <name evidence="1" type="ORF">NDI79_14350</name>
</gene>
<evidence type="ECO:0000313" key="2">
    <source>
        <dbReference type="Proteomes" id="UP001254813"/>
    </source>
</evidence>